<evidence type="ECO:0000313" key="2">
    <source>
        <dbReference type="Proteomes" id="UP000277179"/>
    </source>
</evidence>
<sequence>MPDNDAPTTMPKKLELASNPAWAVLRPNSVLIEPNRKVIIARSMESKKNARAMMMKMIRW</sequence>
<reference evidence="1 2" key="1">
    <citation type="submission" date="2018-08" db="EMBL/GenBank/DDBJ databases">
        <title>Recombination of ecologically and evolutionarily significant loci maintains genetic cohesion in the Pseudomonas syringae species complex.</title>
        <authorList>
            <person name="Dillon M."/>
            <person name="Thakur S."/>
            <person name="Almeida R.N.D."/>
            <person name="Weir B.S."/>
            <person name="Guttman D.S."/>
        </authorList>
    </citation>
    <scope>NUCLEOTIDE SEQUENCE [LARGE SCALE GENOMIC DNA]</scope>
    <source>
        <strain evidence="1 2">ICMP 11288</strain>
    </source>
</reference>
<evidence type="ECO:0000313" key="1">
    <source>
        <dbReference type="EMBL" id="RMQ82373.1"/>
    </source>
</evidence>
<gene>
    <name evidence="1" type="ORF">ALP97_200071</name>
</gene>
<protein>
    <submittedName>
        <fullName evidence="1">Uncharacterized protein</fullName>
    </submittedName>
</protein>
<dbReference type="Proteomes" id="UP000277179">
    <property type="component" value="Unassembled WGS sequence"/>
</dbReference>
<dbReference type="EMBL" id="RBRL01000433">
    <property type="protein sequence ID" value="RMQ82373.1"/>
    <property type="molecule type" value="Genomic_DNA"/>
</dbReference>
<accession>A0A3M4PW12</accession>
<dbReference type="AlphaFoldDB" id="A0A3M4PW12"/>
<proteinExistence type="predicted"/>
<name>A0A3M4PW12_9PSED</name>
<organism evidence="1 2">
    <name type="scientific">Pseudomonas salomonii</name>
    <dbReference type="NCBI Taxonomy" id="191391"/>
    <lineage>
        <taxon>Bacteria</taxon>
        <taxon>Pseudomonadati</taxon>
        <taxon>Pseudomonadota</taxon>
        <taxon>Gammaproteobacteria</taxon>
        <taxon>Pseudomonadales</taxon>
        <taxon>Pseudomonadaceae</taxon>
        <taxon>Pseudomonas</taxon>
    </lineage>
</organism>
<comment type="caution">
    <text evidence="1">The sequence shown here is derived from an EMBL/GenBank/DDBJ whole genome shotgun (WGS) entry which is preliminary data.</text>
</comment>